<evidence type="ECO:0000313" key="2">
    <source>
        <dbReference type="EMBL" id="TKC49228.1"/>
    </source>
</evidence>
<sequence>DPAGGVCEEEAEEEEEGGRREEDRSPRGGGGGGPGRGRGLGGDRLFPAVANPRASPCLPAAKKSFPSLSYPQASCHLLGEGPHLCLFLALEE</sequence>
<dbReference type="Proteomes" id="UP000308365">
    <property type="component" value="Unassembled WGS sequence"/>
</dbReference>
<feature type="non-terminal residue" evidence="2">
    <location>
        <position position="1"/>
    </location>
</feature>
<gene>
    <name evidence="2" type="ORF">EI555_007759</name>
</gene>
<feature type="compositionally biased region" description="Acidic residues" evidence="1">
    <location>
        <begin position="7"/>
        <end position="16"/>
    </location>
</feature>
<comment type="caution">
    <text evidence="2">The sequence shown here is derived from an EMBL/GenBank/DDBJ whole genome shotgun (WGS) entry which is preliminary data.</text>
</comment>
<dbReference type="EMBL" id="RWIC01000128">
    <property type="protein sequence ID" value="TKC49228.1"/>
    <property type="molecule type" value="Genomic_DNA"/>
</dbReference>
<reference evidence="3" key="1">
    <citation type="journal article" date="2019" name="IScience">
        <title>Narwhal Genome Reveals Long-Term Low Genetic Diversity despite Current Large Abundance Size.</title>
        <authorList>
            <person name="Westbury M.V."/>
            <person name="Petersen B."/>
            <person name="Garde E."/>
            <person name="Heide-Jorgensen M.P."/>
            <person name="Lorenzen E.D."/>
        </authorList>
    </citation>
    <scope>NUCLEOTIDE SEQUENCE [LARGE SCALE GENOMIC DNA]</scope>
</reference>
<feature type="non-terminal residue" evidence="2">
    <location>
        <position position="92"/>
    </location>
</feature>
<dbReference type="AlphaFoldDB" id="A0A4U1FHE0"/>
<feature type="compositionally biased region" description="Basic and acidic residues" evidence="1">
    <location>
        <begin position="17"/>
        <end position="26"/>
    </location>
</feature>
<feature type="compositionally biased region" description="Gly residues" evidence="1">
    <location>
        <begin position="27"/>
        <end position="42"/>
    </location>
</feature>
<protein>
    <submittedName>
        <fullName evidence="2">Uncharacterized protein</fullName>
    </submittedName>
</protein>
<feature type="region of interest" description="Disordered" evidence="1">
    <location>
        <begin position="1"/>
        <end position="46"/>
    </location>
</feature>
<organism evidence="2 3">
    <name type="scientific">Monodon monoceros</name>
    <name type="common">Narwhal</name>
    <name type="synonym">Ceratodon monodon</name>
    <dbReference type="NCBI Taxonomy" id="40151"/>
    <lineage>
        <taxon>Eukaryota</taxon>
        <taxon>Metazoa</taxon>
        <taxon>Chordata</taxon>
        <taxon>Craniata</taxon>
        <taxon>Vertebrata</taxon>
        <taxon>Euteleostomi</taxon>
        <taxon>Mammalia</taxon>
        <taxon>Eutheria</taxon>
        <taxon>Laurasiatheria</taxon>
        <taxon>Artiodactyla</taxon>
        <taxon>Whippomorpha</taxon>
        <taxon>Cetacea</taxon>
        <taxon>Odontoceti</taxon>
        <taxon>Monodontidae</taxon>
        <taxon>Monodon</taxon>
    </lineage>
</organism>
<name>A0A4U1FHE0_MONMO</name>
<evidence type="ECO:0000256" key="1">
    <source>
        <dbReference type="SAM" id="MobiDB-lite"/>
    </source>
</evidence>
<evidence type="ECO:0000313" key="3">
    <source>
        <dbReference type="Proteomes" id="UP000308365"/>
    </source>
</evidence>
<accession>A0A4U1FHE0</accession>
<proteinExistence type="predicted"/>